<evidence type="ECO:0000256" key="8">
    <source>
        <dbReference type="RuleBase" id="RU364100"/>
    </source>
</evidence>
<evidence type="ECO:0000256" key="7">
    <source>
        <dbReference type="ARBA" id="ARBA00023239"/>
    </source>
</evidence>
<accession>A0ABT7II21</accession>
<dbReference type="RefSeq" id="WP_285393856.1">
    <property type="nucleotide sequence ID" value="NZ_JASSVS010000019.1"/>
</dbReference>
<dbReference type="PANTHER" id="PTHR13604:SF0">
    <property type="entry name" value="ABASIC SITE PROCESSING PROTEIN HMCES"/>
    <property type="match status" value="1"/>
</dbReference>
<dbReference type="Proteomes" id="UP001227964">
    <property type="component" value="Unassembled WGS sequence"/>
</dbReference>
<keyword evidence="6" id="KW-0238">DNA-binding</keyword>
<dbReference type="InterPro" id="IPR036590">
    <property type="entry name" value="SRAP-like"/>
</dbReference>
<evidence type="ECO:0000256" key="5">
    <source>
        <dbReference type="ARBA" id="ARBA00023124"/>
    </source>
</evidence>
<organism evidence="9 10">
    <name type="scientific">Marinobacter azerbaijanicus</name>
    <dbReference type="NCBI Taxonomy" id="3050455"/>
    <lineage>
        <taxon>Bacteria</taxon>
        <taxon>Pseudomonadati</taxon>
        <taxon>Pseudomonadota</taxon>
        <taxon>Gammaproteobacteria</taxon>
        <taxon>Pseudomonadales</taxon>
        <taxon>Marinobacteraceae</taxon>
        <taxon>Marinobacter</taxon>
    </lineage>
</organism>
<evidence type="ECO:0000313" key="9">
    <source>
        <dbReference type="EMBL" id="MDL0433817.1"/>
    </source>
</evidence>
<reference evidence="9 10" key="1">
    <citation type="submission" date="2023-06" db="EMBL/GenBank/DDBJ databases">
        <title>Marinobacter azerbaijanicus a moderately halophilic, isolated from Urmia Lake in Azerbaijan region of Iran.</title>
        <authorList>
            <person name="Sanchez-Porro C."/>
            <person name="Aghdam E.M."/>
            <person name="Saheb S.M."/>
            <person name="Tarhriz V."/>
            <person name="Kazemi E."/>
            <person name="Ammozegar M.A."/>
            <person name="Ventosa A."/>
            <person name="Hejazi M.S."/>
        </authorList>
    </citation>
    <scope>NUCLEOTIDE SEQUENCE [LARGE SCALE GENOMIC DNA]</scope>
    <source>
        <strain evidence="9 10">TBZ242</strain>
    </source>
</reference>
<keyword evidence="2 8" id="KW-0645">Protease</keyword>
<evidence type="ECO:0000256" key="3">
    <source>
        <dbReference type="ARBA" id="ARBA00022763"/>
    </source>
</evidence>
<evidence type="ECO:0000256" key="1">
    <source>
        <dbReference type="ARBA" id="ARBA00008136"/>
    </source>
</evidence>
<protein>
    <recommendedName>
        <fullName evidence="8">Abasic site processing protein</fullName>
        <ecNumber evidence="8">3.4.-.-</ecNumber>
    </recommendedName>
</protein>
<dbReference type="InterPro" id="IPR003738">
    <property type="entry name" value="SRAP"/>
</dbReference>
<name>A0ABT7II21_9GAMM</name>
<keyword evidence="7" id="KW-0456">Lyase</keyword>
<keyword evidence="10" id="KW-1185">Reference proteome</keyword>
<evidence type="ECO:0000256" key="4">
    <source>
        <dbReference type="ARBA" id="ARBA00022801"/>
    </source>
</evidence>
<evidence type="ECO:0000256" key="2">
    <source>
        <dbReference type="ARBA" id="ARBA00022670"/>
    </source>
</evidence>
<keyword evidence="3" id="KW-0227">DNA damage</keyword>
<evidence type="ECO:0000256" key="6">
    <source>
        <dbReference type="ARBA" id="ARBA00023125"/>
    </source>
</evidence>
<dbReference type="EMBL" id="JASSVS010000019">
    <property type="protein sequence ID" value="MDL0433817.1"/>
    <property type="molecule type" value="Genomic_DNA"/>
</dbReference>
<keyword evidence="4 8" id="KW-0378">Hydrolase</keyword>
<dbReference type="PANTHER" id="PTHR13604">
    <property type="entry name" value="DC12-RELATED"/>
    <property type="match status" value="1"/>
</dbReference>
<comment type="caution">
    <text evidence="9">The sequence shown here is derived from an EMBL/GenBank/DDBJ whole genome shotgun (WGS) entry which is preliminary data.</text>
</comment>
<gene>
    <name evidence="9" type="ORF">QPM17_21995</name>
</gene>
<dbReference type="EC" id="3.4.-.-" evidence="8"/>
<proteinExistence type="inferred from homology"/>
<comment type="similarity">
    <text evidence="1 8">Belongs to the SOS response-associated peptidase family.</text>
</comment>
<sequence>MCGRFALYSSYPRLSQALRLSLSQPDLELVPRYNVAPGTWITGVWHQGPDTGPAFGQLWWGYRPAWAKEGAPQPINAKVETVATSRFFQAAFRRHRCLIPADGWFEWLPTEDGKQPYYLSRRDREPLFLAGIWAERIDGSPGCAILTEPARGAAREIHDRMPLALNEASLEPWLDPDLTDRETIRQVVRHLDAVHIEHWPVSRAVNKPGEGQGAVLINPA</sequence>
<evidence type="ECO:0000313" key="10">
    <source>
        <dbReference type="Proteomes" id="UP001227964"/>
    </source>
</evidence>
<dbReference type="SUPFAM" id="SSF143081">
    <property type="entry name" value="BB1717-like"/>
    <property type="match status" value="1"/>
</dbReference>
<keyword evidence="5" id="KW-0190">Covalent protein-DNA linkage</keyword>
<dbReference type="Pfam" id="PF02586">
    <property type="entry name" value="SRAP"/>
    <property type="match status" value="1"/>
</dbReference>
<dbReference type="Gene3D" id="3.90.1680.10">
    <property type="entry name" value="SOS response associated peptidase-like"/>
    <property type="match status" value="1"/>
</dbReference>